<comment type="similarity">
    <text evidence="1">Belongs to the metallo-dependent hydrolases superfamily. ACMSD family.</text>
</comment>
<dbReference type="GO" id="GO:0046872">
    <property type="term" value="F:metal ion binding"/>
    <property type="evidence" value="ECO:0007669"/>
    <property type="project" value="UniProtKB-KW"/>
</dbReference>
<evidence type="ECO:0000256" key="5">
    <source>
        <dbReference type="ARBA" id="ARBA00023239"/>
    </source>
</evidence>
<dbReference type="Pfam" id="PF04909">
    <property type="entry name" value="Amidohydro_2"/>
    <property type="match status" value="1"/>
</dbReference>
<name>A0AAD7C518_9AGAR</name>
<dbReference type="GO" id="GO:0016787">
    <property type="term" value="F:hydrolase activity"/>
    <property type="evidence" value="ECO:0007669"/>
    <property type="project" value="InterPro"/>
</dbReference>
<dbReference type="InterPro" id="IPR032466">
    <property type="entry name" value="Metal_Hydrolase"/>
</dbReference>
<keyword evidence="3 8" id="KW-0210">Decarboxylase</keyword>
<dbReference type="GO" id="GO:0047596">
    <property type="term" value="F:6-methylsalicylate decarboxylase activity"/>
    <property type="evidence" value="ECO:0007669"/>
    <property type="project" value="UniProtKB-EC"/>
</dbReference>
<evidence type="ECO:0000256" key="4">
    <source>
        <dbReference type="ARBA" id="ARBA00022833"/>
    </source>
</evidence>
<dbReference type="GO" id="GO:0005829">
    <property type="term" value="C:cytosol"/>
    <property type="evidence" value="ECO:0007669"/>
    <property type="project" value="TreeGrafter"/>
</dbReference>
<evidence type="ECO:0000259" key="9">
    <source>
        <dbReference type="Pfam" id="PF04909"/>
    </source>
</evidence>
<evidence type="ECO:0000256" key="2">
    <source>
        <dbReference type="ARBA" id="ARBA00022723"/>
    </source>
</evidence>
<dbReference type="PANTHER" id="PTHR21240">
    <property type="entry name" value="2-AMINO-3-CARBOXYLMUCONATE-6-SEMIALDEHYDE DECARBOXYLASE"/>
    <property type="match status" value="1"/>
</dbReference>
<dbReference type="PANTHER" id="PTHR21240:SF29">
    <property type="entry name" value="AMIDOHYDROLASE-RELATED DOMAIN-CONTAINING PROTEIN"/>
    <property type="match status" value="1"/>
</dbReference>
<evidence type="ECO:0000256" key="6">
    <source>
        <dbReference type="ARBA" id="ARBA00036832"/>
    </source>
</evidence>
<protein>
    <recommendedName>
        <fullName evidence="7">6-methylsalicylate decarboxylase</fullName>
        <ecNumber evidence="7">4.1.1.52</ecNumber>
    </recommendedName>
</protein>
<feature type="domain" description="Amidohydrolase-related" evidence="9">
    <location>
        <begin position="7"/>
        <end position="317"/>
    </location>
</feature>
<evidence type="ECO:0000256" key="7">
    <source>
        <dbReference type="ARBA" id="ARBA00038889"/>
    </source>
</evidence>
<dbReference type="AlphaFoldDB" id="A0AAD7C518"/>
<sequence length="322" mass="35582">MAPPTRIDVHHHFFPQNLNKAKANESVGWRTPAENLPWSPQLSLHFMDVSKIDLAILSFPPISAGSVSQENRDMARLRNRGMADIRAAHPSRFGFFATLPFLDDVEGALAEIAYAFDELHADGISLASSYGEGAAATYIGDDRYIPIWQALNARRAVVFLHGAQTPSSTPHPHPFLGIPVVEVPNETFKAAAHLVVTGRKRTFPDVRIILAHLGGSTPFLAPRVAVLSRHMGCTLSEEEIMEDFKSFYYETALSAHETTLTAMKTLVSPDRILFGTDFPAVSTDMVASYTRNLEKYHAGDDQKLEDVMAANSLVLFPRLRDL</sequence>
<dbReference type="GO" id="GO:0019748">
    <property type="term" value="P:secondary metabolic process"/>
    <property type="evidence" value="ECO:0007669"/>
    <property type="project" value="TreeGrafter"/>
</dbReference>
<comment type="catalytic activity">
    <reaction evidence="6">
        <text>6-methylsalicylate + H(+) = 3-methylphenol + CO2</text>
        <dbReference type="Rhea" id="RHEA:23112"/>
        <dbReference type="ChEBI" id="CHEBI:15378"/>
        <dbReference type="ChEBI" id="CHEBI:16526"/>
        <dbReference type="ChEBI" id="CHEBI:17231"/>
        <dbReference type="ChEBI" id="CHEBI:36658"/>
        <dbReference type="EC" id="4.1.1.52"/>
    </reaction>
    <physiologicalReaction direction="left-to-right" evidence="6">
        <dbReference type="Rhea" id="RHEA:23113"/>
    </physiologicalReaction>
</comment>
<dbReference type="EC" id="4.1.1.52" evidence="7"/>
<evidence type="ECO:0000313" key="10">
    <source>
        <dbReference type="EMBL" id="KAJ7638887.1"/>
    </source>
</evidence>
<dbReference type="EMBL" id="JARKIF010000005">
    <property type="protein sequence ID" value="KAJ7638887.1"/>
    <property type="molecule type" value="Genomic_DNA"/>
</dbReference>
<comment type="caution">
    <text evidence="10">The sequence shown here is derived from an EMBL/GenBank/DDBJ whole genome shotgun (WGS) entry which is preliminary data.</text>
</comment>
<keyword evidence="2" id="KW-0479">Metal-binding</keyword>
<dbReference type="Proteomes" id="UP001221142">
    <property type="component" value="Unassembled WGS sequence"/>
</dbReference>
<accession>A0AAD7C518</accession>
<keyword evidence="4" id="KW-0862">Zinc</keyword>
<keyword evidence="11" id="KW-1185">Reference proteome</keyword>
<evidence type="ECO:0000256" key="8">
    <source>
        <dbReference type="RuleBase" id="RU366045"/>
    </source>
</evidence>
<evidence type="ECO:0000256" key="3">
    <source>
        <dbReference type="ARBA" id="ARBA00022793"/>
    </source>
</evidence>
<dbReference type="SUPFAM" id="SSF51556">
    <property type="entry name" value="Metallo-dependent hydrolases"/>
    <property type="match status" value="1"/>
</dbReference>
<dbReference type="InterPro" id="IPR006680">
    <property type="entry name" value="Amidohydro-rel"/>
</dbReference>
<evidence type="ECO:0000256" key="1">
    <source>
        <dbReference type="ARBA" id="ARBA00005871"/>
    </source>
</evidence>
<gene>
    <name evidence="10" type="ORF">FB45DRAFT_827508</name>
</gene>
<proteinExistence type="inferred from homology"/>
<dbReference type="Gene3D" id="3.20.20.140">
    <property type="entry name" value="Metal-dependent hydrolases"/>
    <property type="match status" value="1"/>
</dbReference>
<reference evidence="10" key="1">
    <citation type="submission" date="2023-03" db="EMBL/GenBank/DDBJ databases">
        <title>Massive genome expansion in bonnet fungi (Mycena s.s.) driven by repeated elements and novel gene families across ecological guilds.</title>
        <authorList>
            <consortium name="Lawrence Berkeley National Laboratory"/>
            <person name="Harder C.B."/>
            <person name="Miyauchi S."/>
            <person name="Viragh M."/>
            <person name="Kuo A."/>
            <person name="Thoen E."/>
            <person name="Andreopoulos B."/>
            <person name="Lu D."/>
            <person name="Skrede I."/>
            <person name="Drula E."/>
            <person name="Henrissat B."/>
            <person name="Morin E."/>
            <person name="Kohler A."/>
            <person name="Barry K."/>
            <person name="LaButti K."/>
            <person name="Morin E."/>
            <person name="Salamov A."/>
            <person name="Lipzen A."/>
            <person name="Mereny Z."/>
            <person name="Hegedus B."/>
            <person name="Baldrian P."/>
            <person name="Stursova M."/>
            <person name="Weitz H."/>
            <person name="Taylor A."/>
            <person name="Grigoriev I.V."/>
            <person name="Nagy L.G."/>
            <person name="Martin F."/>
            <person name="Kauserud H."/>
        </authorList>
    </citation>
    <scope>NUCLEOTIDE SEQUENCE</scope>
    <source>
        <strain evidence="10">9284</strain>
    </source>
</reference>
<keyword evidence="5 8" id="KW-0456">Lyase</keyword>
<organism evidence="10 11">
    <name type="scientific">Roridomyces roridus</name>
    <dbReference type="NCBI Taxonomy" id="1738132"/>
    <lineage>
        <taxon>Eukaryota</taxon>
        <taxon>Fungi</taxon>
        <taxon>Dikarya</taxon>
        <taxon>Basidiomycota</taxon>
        <taxon>Agaricomycotina</taxon>
        <taxon>Agaricomycetes</taxon>
        <taxon>Agaricomycetidae</taxon>
        <taxon>Agaricales</taxon>
        <taxon>Marasmiineae</taxon>
        <taxon>Mycenaceae</taxon>
        <taxon>Roridomyces</taxon>
    </lineage>
</organism>
<evidence type="ECO:0000313" key="11">
    <source>
        <dbReference type="Proteomes" id="UP001221142"/>
    </source>
</evidence>
<dbReference type="InterPro" id="IPR032465">
    <property type="entry name" value="ACMSD"/>
</dbReference>